<evidence type="ECO:0000256" key="1">
    <source>
        <dbReference type="SAM" id="MobiDB-lite"/>
    </source>
</evidence>
<evidence type="ECO:0000313" key="3">
    <source>
        <dbReference type="Proteomes" id="UP000800235"/>
    </source>
</evidence>
<feature type="region of interest" description="Disordered" evidence="1">
    <location>
        <begin position="109"/>
        <end position="139"/>
    </location>
</feature>
<keyword evidence="3" id="KW-1185">Reference proteome</keyword>
<reference evidence="2" key="1">
    <citation type="journal article" date="2020" name="Stud. Mycol.">
        <title>101 Dothideomycetes genomes: a test case for predicting lifestyles and emergence of pathogens.</title>
        <authorList>
            <person name="Haridas S."/>
            <person name="Albert R."/>
            <person name="Binder M."/>
            <person name="Bloem J."/>
            <person name="Labutti K."/>
            <person name="Salamov A."/>
            <person name="Andreopoulos B."/>
            <person name="Baker S."/>
            <person name="Barry K."/>
            <person name="Bills G."/>
            <person name="Bluhm B."/>
            <person name="Cannon C."/>
            <person name="Castanera R."/>
            <person name="Culley D."/>
            <person name="Daum C."/>
            <person name="Ezra D."/>
            <person name="Gonzalez J."/>
            <person name="Henrissat B."/>
            <person name="Kuo A."/>
            <person name="Liang C."/>
            <person name="Lipzen A."/>
            <person name="Lutzoni F."/>
            <person name="Magnuson J."/>
            <person name="Mondo S."/>
            <person name="Nolan M."/>
            <person name="Ohm R."/>
            <person name="Pangilinan J."/>
            <person name="Park H.-J."/>
            <person name="Ramirez L."/>
            <person name="Alfaro M."/>
            <person name="Sun H."/>
            <person name="Tritt A."/>
            <person name="Yoshinaga Y."/>
            <person name="Zwiers L.-H."/>
            <person name="Turgeon B."/>
            <person name="Goodwin S."/>
            <person name="Spatafora J."/>
            <person name="Crous P."/>
            <person name="Grigoriev I."/>
        </authorList>
    </citation>
    <scope>NUCLEOTIDE SEQUENCE</scope>
    <source>
        <strain evidence="2">CBS 130266</strain>
    </source>
</reference>
<organism evidence="2 3">
    <name type="scientific">Tothia fuscella</name>
    <dbReference type="NCBI Taxonomy" id="1048955"/>
    <lineage>
        <taxon>Eukaryota</taxon>
        <taxon>Fungi</taxon>
        <taxon>Dikarya</taxon>
        <taxon>Ascomycota</taxon>
        <taxon>Pezizomycotina</taxon>
        <taxon>Dothideomycetes</taxon>
        <taxon>Pleosporomycetidae</taxon>
        <taxon>Venturiales</taxon>
        <taxon>Cylindrosympodiaceae</taxon>
        <taxon>Tothia</taxon>
    </lineage>
</organism>
<name>A0A9P4TTC2_9PEZI</name>
<sequence>MPRGPTPKPGVRFVDEDGNYIANPYAEPSIYLTYTPSTSRSILAGTDPQNTASPTSADAKWIFTASPISVGGKIFTASPLSADAKNTASPISADARILWKAETETQSQIRSDASQATQIKTTGAQSSKNINRAVTASSN</sequence>
<protein>
    <submittedName>
        <fullName evidence="2">Uncharacterized protein</fullName>
    </submittedName>
</protein>
<proteinExistence type="predicted"/>
<dbReference type="AlphaFoldDB" id="A0A9P4TTC2"/>
<comment type="caution">
    <text evidence="2">The sequence shown here is derived from an EMBL/GenBank/DDBJ whole genome shotgun (WGS) entry which is preliminary data.</text>
</comment>
<accession>A0A9P4TTC2</accession>
<dbReference type="EMBL" id="MU007121">
    <property type="protein sequence ID" value="KAF2418972.1"/>
    <property type="molecule type" value="Genomic_DNA"/>
</dbReference>
<gene>
    <name evidence="2" type="ORF">EJ08DRAFT_665976</name>
</gene>
<dbReference type="Proteomes" id="UP000800235">
    <property type="component" value="Unassembled WGS sequence"/>
</dbReference>
<evidence type="ECO:0000313" key="2">
    <source>
        <dbReference type="EMBL" id="KAF2418972.1"/>
    </source>
</evidence>